<feature type="non-terminal residue" evidence="2">
    <location>
        <position position="152"/>
    </location>
</feature>
<proteinExistence type="predicted"/>
<protein>
    <submittedName>
        <fullName evidence="2">Uncharacterized protein</fullName>
    </submittedName>
</protein>
<evidence type="ECO:0000313" key="2">
    <source>
        <dbReference type="EMBL" id="KAJ3087252.1"/>
    </source>
</evidence>
<feature type="compositionally biased region" description="Polar residues" evidence="1">
    <location>
        <begin position="17"/>
        <end position="29"/>
    </location>
</feature>
<feature type="compositionally biased region" description="Polar residues" evidence="1">
    <location>
        <begin position="95"/>
        <end position="110"/>
    </location>
</feature>
<accession>A0AAD5SNA7</accession>
<dbReference type="EMBL" id="JADGJH010004099">
    <property type="protein sequence ID" value="KAJ3087252.1"/>
    <property type="molecule type" value="Genomic_DNA"/>
</dbReference>
<gene>
    <name evidence="2" type="ORF">HK100_008425</name>
</gene>
<dbReference type="Proteomes" id="UP001211907">
    <property type="component" value="Unassembled WGS sequence"/>
</dbReference>
<reference evidence="2" key="1">
    <citation type="submission" date="2020-05" db="EMBL/GenBank/DDBJ databases">
        <title>Phylogenomic resolution of chytrid fungi.</title>
        <authorList>
            <person name="Stajich J.E."/>
            <person name="Amses K."/>
            <person name="Simmons R."/>
            <person name="Seto K."/>
            <person name="Myers J."/>
            <person name="Bonds A."/>
            <person name="Quandt C.A."/>
            <person name="Barry K."/>
            <person name="Liu P."/>
            <person name="Grigoriev I."/>
            <person name="Longcore J.E."/>
            <person name="James T.Y."/>
        </authorList>
    </citation>
    <scope>NUCLEOTIDE SEQUENCE</scope>
    <source>
        <strain evidence="2">JEL0513</strain>
    </source>
</reference>
<sequence length="152" mass="16003">MQRIQEKKDAKFVKEVNGNQRKQLIQQPIDNRVSPVPSIDSEALELAITSQNGNSSTLHNSTNQSTTNNQNNTTASLLSQSAPRANSGFPIPSAANYNANSSVPSLSRSASNGNLLGRNNNSTITTIAAANAAPSSRFGFLSGASTGNSTRK</sequence>
<name>A0AAD5SNA7_9FUNG</name>
<feature type="compositionally biased region" description="Low complexity" evidence="1">
    <location>
        <begin position="54"/>
        <end position="79"/>
    </location>
</feature>
<organism evidence="2 3">
    <name type="scientific">Physocladia obscura</name>
    <dbReference type="NCBI Taxonomy" id="109957"/>
    <lineage>
        <taxon>Eukaryota</taxon>
        <taxon>Fungi</taxon>
        <taxon>Fungi incertae sedis</taxon>
        <taxon>Chytridiomycota</taxon>
        <taxon>Chytridiomycota incertae sedis</taxon>
        <taxon>Chytridiomycetes</taxon>
        <taxon>Chytridiales</taxon>
        <taxon>Chytriomycetaceae</taxon>
        <taxon>Physocladia</taxon>
    </lineage>
</organism>
<evidence type="ECO:0000256" key="1">
    <source>
        <dbReference type="SAM" id="MobiDB-lite"/>
    </source>
</evidence>
<evidence type="ECO:0000313" key="3">
    <source>
        <dbReference type="Proteomes" id="UP001211907"/>
    </source>
</evidence>
<dbReference type="AlphaFoldDB" id="A0AAD5SNA7"/>
<feature type="compositionally biased region" description="Low complexity" evidence="1">
    <location>
        <begin position="111"/>
        <end position="120"/>
    </location>
</feature>
<feature type="compositionally biased region" description="Basic and acidic residues" evidence="1">
    <location>
        <begin position="1"/>
        <end position="14"/>
    </location>
</feature>
<comment type="caution">
    <text evidence="2">The sequence shown here is derived from an EMBL/GenBank/DDBJ whole genome shotgun (WGS) entry which is preliminary data.</text>
</comment>
<keyword evidence="3" id="KW-1185">Reference proteome</keyword>
<feature type="region of interest" description="Disordered" evidence="1">
    <location>
        <begin position="1"/>
        <end position="120"/>
    </location>
</feature>